<organism evidence="2 3">
    <name type="scientific">Fontibacillus panacisegetis</name>
    <dbReference type="NCBI Taxonomy" id="670482"/>
    <lineage>
        <taxon>Bacteria</taxon>
        <taxon>Bacillati</taxon>
        <taxon>Bacillota</taxon>
        <taxon>Bacilli</taxon>
        <taxon>Bacillales</taxon>
        <taxon>Paenibacillaceae</taxon>
        <taxon>Fontibacillus</taxon>
    </lineage>
</organism>
<name>A0A1G7GIA8_9BACL</name>
<feature type="transmembrane region" description="Helical" evidence="1">
    <location>
        <begin position="33"/>
        <end position="54"/>
    </location>
</feature>
<dbReference type="AlphaFoldDB" id="A0A1G7GIA8"/>
<proteinExistence type="predicted"/>
<evidence type="ECO:0000313" key="2">
    <source>
        <dbReference type="EMBL" id="SDE87813.1"/>
    </source>
</evidence>
<sequence>MIKSEQENEGCYLLIRLPCGYLILTNKHRKLFVMYWTLQLFIILVNELFLINLLRKFDIKLLLHDG</sequence>
<accession>A0A1G7GIA8</accession>
<evidence type="ECO:0000256" key="1">
    <source>
        <dbReference type="SAM" id="Phobius"/>
    </source>
</evidence>
<dbReference type="EMBL" id="FNBG01000003">
    <property type="protein sequence ID" value="SDE87813.1"/>
    <property type="molecule type" value="Genomic_DNA"/>
</dbReference>
<keyword evidence="1" id="KW-0472">Membrane</keyword>
<keyword evidence="3" id="KW-1185">Reference proteome</keyword>
<evidence type="ECO:0000313" key="3">
    <source>
        <dbReference type="Proteomes" id="UP000198972"/>
    </source>
</evidence>
<protein>
    <submittedName>
        <fullName evidence="2">Uncharacterized protein</fullName>
    </submittedName>
</protein>
<dbReference type="Proteomes" id="UP000198972">
    <property type="component" value="Unassembled WGS sequence"/>
</dbReference>
<keyword evidence="1" id="KW-1133">Transmembrane helix</keyword>
<reference evidence="2 3" key="1">
    <citation type="submission" date="2016-10" db="EMBL/GenBank/DDBJ databases">
        <authorList>
            <person name="de Groot N.N."/>
        </authorList>
    </citation>
    <scope>NUCLEOTIDE SEQUENCE [LARGE SCALE GENOMIC DNA]</scope>
    <source>
        <strain evidence="2 3">DSM 28129</strain>
    </source>
</reference>
<keyword evidence="1" id="KW-0812">Transmembrane</keyword>
<gene>
    <name evidence="2" type="ORF">SAMN04488542_10366</name>
</gene>
<dbReference type="STRING" id="670482.SAMN04488542_10366"/>